<dbReference type="InParanoid" id="H2YYE9"/>
<dbReference type="AlphaFoldDB" id="H2YYE9"/>
<protein>
    <submittedName>
        <fullName evidence="2">Uncharacterized protein</fullName>
    </submittedName>
</protein>
<dbReference type="Proteomes" id="UP000007875">
    <property type="component" value="Unassembled WGS sequence"/>
</dbReference>
<evidence type="ECO:0000313" key="3">
    <source>
        <dbReference type="Proteomes" id="UP000007875"/>
    </source>
</evidence>
<accession>H2YYE9</accession>
<evidence type="ECO:0000256" key="1">
    <source>
        <dbReference type="SAM" id="MobiDB-lite"/>
    </source>
</evidence>
<organism evidence="2 3">
    <name type="scientific">Ciona savignyi</name>
    <name type="common">Pacific transparent sea squirt</name>
    <dbReference type="NCBI Taxonomy" id="51511"/>
    <lineage>
        <taxon>Eukaryota</taxon>
        <taxon>Metazoa</taxon>
        <taxon>Chordata</taxon>
        <taxon>Tunicata</taxon>
        <taxon>Ascidiacea</taxon>
        <taxon>Phlebobranchia</taxon>
        <taxon>Cionidae</taxon>
        <taxon>Ciona</taxon>
    </lineage>
</organism>
<dbReference type="Ensembl" id="ENSCSAVT00000010485.1">
    <property type="protein sequence ID" value="ENSCSAVP00000010360.1"/>
    <property type="gene ID" value="ENSCSAVG00000006098.1"/>
</dbReference>
<reference evidence="2" key="3">
    <citation type="submission" date="2025-09" db="UniProtKB">
        <authorList>
            <consortium name="Ensembl"/>
        </authorList>
    </citation>
    <scope>IDENTIFICATION</scope>
</reference>
<sequence>MTKALEDKKKQMDEMLEKEKRFSTLLSLAKSQIEKLRKDNQEGGKERERLNGELKKLENDRKNELEQRSDLQTKVEELQRQLLEGRHPTQVPELRKTRPSTQRQRVNQVTPMRVTRTARVMPEP</sequence>
<reference evidence="3" key="1">
    <citation type="submission" date="2003-08" db="EMBL/GenBank/DDBJ databases">
        <authorList>
            <person name="Birren B."/>
            <person name="Nusbaum C."/>
            <person name="Abebe A."/>
            <person name="Abouelleil A."/>
            <person name="Adekoya E."/>
            <person name="Ait-zahra M."/>
            <person name="Allen N."/>
            <person name="Allen T."/>
            <person name="An P."/>
            <person name="Anderson M."/>
            <person name="Anderson S."/>
            <person name="Arachchi H."/>
            <person name="Armbruster J."/>
            <person name="Bachantsang P."/>
            <person name="Baldwin J."/>
            <person name="Barry A."/>
            <person name="Bayul T."/>
            <person name="Blitshsteyn B."/>
            <person name="Bloom T."/>
            <person name="Blye J."/>
            <person name="Boguslavskiy L."/>
            <person name="Borowsky M."/>
            <person name="Boukhgalter B."/>
            <person name="Brunache A."/>
            <person name="Butler J."/>
            <person name="Calixte N."/>
            <person name="Calvo S."/>
            <person name="Camarata J."/>
            <person name="Campo K."/>
            <person name="Chang J."/>
            <person name="Cheshatsang Y."/>
            <person name="Citroen M."/>
            <person name="Collymore A."/>
            <person name="Considine T."/>
            <person name="Cook A."/>
            <person name="Cooke P."/>
            <person name="Corum B."/>
            <person name="Cuomo C."/>
            <person name="David R."/>
            <person name="Dawoe T."/>
            <person name="Degray S."/>
            <person name="Dodge S."/>
            <person name="Dooley K."/>
            <person name="Dorje P."/>
            <person name="Dorjee K."/>
            <person name="Dorris L."/>
            <person name="Duffey N."/>
            <person name="Dupes A."/>
            <person name="Elkins T."/>
            <person name="Engels R."/>
            <person name="Erickson J."/>
            <person name="Farina A."/>
            <person name="Faro S."/>
            <person name="Ferreira P."/>
            <person name="Fischer H."/>
            <person name="Fitzgerald M."/>
            <person name="Foley K."/>
            <person name="Gage D."/>
            <person name="Galagan J."/>
            <person name="Gearin G."/>
            <person name="Gnerre S."/>
            <person name="Gnirke A."/>
            <person name="Goyette A."/>
            <person name="Graham J."/>
            <person name="Grandbois E."/>
            <person name="Gyaltsen K."/>
            <person name="Hafez N."/>
            <person name="Hagopian D."/>
            <person name="Hagos B."/>
            <person name="Hall J."/>
            <person name="Hatcher B."/>
            <person name="Heller A."/>
            <person name="Higgins H."/>
            <person name="Honan T."/>
            <person name="Horn A."/>
            <person name="Houde N."/>
            <person name="Hughes L."/>
            <person name="Hulme W."/>
            <person name="Husby E."/>
            <person name="Iliev I."/>
            <person name="Jaffe D."/>
            <person name="Jones C."/>
            <person name="Kamal M."/>
            <person name="Kamat A."/>
            <person name="Kamvysselis M."/>
            <person name="Karlsson E."/>
            <person name="Kells C."/>
            <person name="Kieu A."/>
            <person name="Kisner P."/>
            <person name="Kodira C."/>
            <person name="Kulbokas E."/>
            <person name="Labutti K."/>
            <person name="Lama D."/>
            <person name="Landers T."/>
            <person name="Leger J."/>
            <person name="Levine S."/>
            <person name="Lewis D."/>
            <person name="Lewis T."/>
            <person name="Lindblad-toh K."/>
            <person name="Liu X."/>
            <person name="Lokyitsang T."/>
            <person name="Lokyitsang Y."/>
            <person name="Lucien O."/>
            <person name="Lui A."/>
            <person name="Ma L.J."/>
            <person name="Mabbitt R."/>
            <person name="Macdonald J."/>
            <person name="Maclean C."/>
            <person name="Major J."/>
            <person name="Manning J."/>
            <person name="Marabella R."/>
            <person name="Maru K."/>
            <person name="Matthews C."/>
            <person name="Mauceli E."/>
            <person name="Mccarthy M."/>
            <person name="Mcdonough S."/>
            <person name="Mcghee T."/>
            <person name="Meldrim J."/>
            <person name="Meneus L."/>
            <person name="Mesirov J."/>
            <person name="Mihalev A."/>
            <person name="Mihova T."/>
            <person name="Mikkelsen T."/>
            <person name="Mlenga V."/>
            <person name="Moru K."/>
            <person name="Mozes J."/>
            <person name="Mulrain L."/>
            <person name="Munson G."/>
            <person name="Naylor J."/>
            <person name="Newes C."/>
            <person name="Nguyen C."/>
            <person name="Nguyen N."/>
            <person name="Nguyen T."/>
            <person name="Nicol R."/>
            <person name="Nielsen C."/>
            <person name="Nizzari M."/>
            <person name="Norbu C."/>
            <person name="Norbu N."/>
            <person name="O'donnell P."/>
            <person name="Okoawo O."/>
            <person name="O'leary S."/>
            <person name="Omotosho B."/>
            <person name="O'neill K."/>
            <person name="Osman S."/>
            <person name="Parker S."/>
            <person name="Perrin D."/>
            <person name="Phunkhang P."/>
            <person name="Piqani B."/>
            <person name="Purcell S."/>
            <person name="Rachupka T."/>
            <person name="Ramasamy U."/>
            <person name="Rameau R."/>
            <person name="Ray V."/>
            <person name="Raymond C."/>
            <person name="Retta R."/>
            <person name="Richardson S."/>
            <person name="Rise C."/>
            <person name="Rodriguez J."/>
            <person name="Rogers J."/>
            <person name="Rogov P."/>
            <person name="Rutman M."/>
            <person name="Schupbach R."/>
            <person name="Seaman C."/>
            <person name="Settipalli S."/>
            <person name="Sharpe T."/>
            <person name="Sheridan J."/>
            <person name="Sherpa N."/>
            <person name="Shi J."/>
            <person name="Smirnov S."/>
            <person name="Smith C."/>
            <person name="Sougnez C."/>
            <person name="Spencer B."/>
            <person name="Stalker J."/>
            <person name="Stange-thomann N."/>
            <person name="Stavropoulos S."/>
            <person name="Stetson K."/>
            <person name="Stone C."/>
            <person name="Stone S."/>
            <person name="Stubbs M."/>
            <person name="Talamas J."/>
            <person name="Tchuinga P."/>
            <person name="Tenzing P."/>
            <person name="Tesfaye S."/>
            <person name="Theodore J."/>
            <person name="Thoulutsang Y."/>
            <person name="Topham K."/>
            <person name="Towey S."/>
            <person name="Tsamla T."/>
            <person name="Tsomo N."/>
            <person name="Vallee D."/>
            <person name="Vassiliev H."/>
            <person name="Venkataraman V."/>
            <person name="Vinson J."/>
            <person name="Vo A."/>
            <person name="Wade C."/>
            <person name="Wang S."/>
            <person name="Wangchuk T."/>
            <person name="Wangdi T."/>
            <person name="Whittaker C."/>
            <person name="Wilkinson J."/>
            <person name="Wu Y."/>
            <person name="Wyman D."/>
            <person name="Yadav S."/>
            <person name="Yang S."/>
            <person name="Yang X."/>
            <person name="Yeager S."/>
            <person name="Yee E."/>
            <person name="Young G."/>
            <person name="Zainoun J."/>
            <person name="Zembeck L."/>
            <person name="Zimmer A."/>
            <person name="Zody M."/>
            <person name="Lander E."/>
        </authorList>
    </citation>
    <scope>NUCLEOTIDE SEQUENCE [LARGE SCALE GENOMIC DNA]</scope>
</reference>
<feature type="region of interest" description="Disordered" evidence="1">
    <location>
        <begin position="35"/>
        <end position="124"/>
    </location>
</feature>
<feature type="compositionally biased region" description="Basic and acidic residues" evidence="1">
    <location>
        <begin position="35"/>
        <end position="87"/>
    </location>
</feature>
<proteinExistence type="predicted"/>
<keyword evidence="3" id="KW-1185">Reference proteome</keyword>
<feature type="compositionally biased region" description="Polar residues" evidence="1">
    <location>
        <begin position="99"/>
        <end position="110"/>
    </location>
</feature>
<evidence type="ECO:0000313" key="2">
    <source>
        <dbReference type="Ensembl" id="ENSCSAVP00000010360.1"/>
    </source>
</evidence>
<name>H2YYE9_CIOSA</name>
<dbReference type="HOGENOM" id="CLU_2009021_0_0_1"/>
<reference evidence="2" key="2">
    <citation type="submission" date="2025-08" db="UniProtKB">
        <authorList>
            <consortium name="Ensembl"/>
        </authorList>
    </citation>
    <scope>IDENTIFICATION</scope>
</reference>